<comment type="similarity">
    <text evidence="1">Belongs to the sigma-70 factor family. ECF subfamily.</text>
</comment>
<proteinExistence type="inferred from homology"/>
<name>A0ABX2GZR4_9FIRM</name>
<comment type="caution">
    <text evidence="7">The sequence shown here is derived from an EMBL/GenBank/DDBJ whole genome shotgun (WGS) entry which is preliminary data.</text>
</comment>
<evidence type="ECO:0000256" key="3">
    <source>
        <dbReference type="ARBA" id="ARBA00023082"/>
    </source>
</evidence>
<accession>A0ABX2GZR4</accession>
<dbReference type="Proteomes" id="UP000821846">
    <property type="component" value="Unassembled WGS sequence"/>
</dbReference>
<feature type="domain" description="RNA polymerase sigma-70 region 2" evidence="6">
    <location>
        <begin position="10"/>
        <end position="72"/>
    </location>
</feature>
<evidence type="ECO:0000313" key="8">
    <source>
        <dbReference type="Proteomes" id="UP000821846"/>
    </source>
</evidence>
<dbReference type="PANTHER" id="PTHR43133:SF8">
    <property type="entry name" value="RNA POLYMERASE SIGMA FACTOR HI_1459-RELATED"/>
    <property type="match status" value="1"/>
</dbReference>
<keyword evidence="5" id="KW-0804">Transcription</keyword>
<dbReference type="InterPro" id="IPR039425">
    <property type="entry name" value="RNA_pol_sigma-70-like"/>
</dbReference>
<evidence type="ECO:0000313" key="7">
    <source>
        <dbReference type="EMBL" id="NSG30960.1"/>
    </source>
</evidence>
<protein>
    <submittedName>
        <fullName evidence="7">Sigma-70 family RNA polymerase sigma factor</fullName>
    </submittedName>
</protein>
<evidence type="ECO:0000256" key="4">
    <source>
        <dbReference type="ARBA" id="ARBA00023125"/>
    </source>
</evidence>
<keyword evidence="8" id="KW-1185">Reference proteome</keyword>
<dbReference type="InterPro" id="IPR013325">
    <property type="entry name" value="RNA_pol_sigma_r2"/>
</dbReference>
<sequence>MNEKKFTEVFNKYNRLVRKMVISRSGNDMLAEEICQQVFLQYFEQMNNISEELIQPWLLLTTRNMVYDYLRKMQVRKDTHSINGIEDFMVIHEDNTERVITRLSHNMLTERILEELYDKKKEWYYVIMDICILQMSYEEAAKHLNIEVQVLRARLYRARRYIRKKYGEEYQEL</sequence>
<keyword evidence="4" id="KW-0238">DNA-binding</keyword>
<keyword evidence="3" id="KW-0731">Sigma factor</keyword>
<dbReference type="SUPFAM" id="SSF88659">
    <property type="entry name" value="Sigma3 and sigma4 domains of RNA polymerase sigma factors"/>
    <property type="match status" value="1"/>
</dbReference>
<dbReference type="InterPro" id="IPR007627">
    <property type="entry name" value="RNA_pol_sigma70_r2"/>
</dbReference>
<dbReference type="Gene3D" id="1.10.1740.10">
    <property type="match status" value="1"/>
</dbReference>
<dbReference type="InterPro" id="IPR013324">
    <property type="entry name" value="RNA_pol_sigma_r3/r4-like"/>
</dbReference>
<dbReference type="NCBIfam" id="TIGR02937">
    <property type="entry name" value="sigma70-ECF"/>
    <property type="match status" value="1"/>
</dbReference>
<dbReference type="EMBL" id="JAAWUZ010000051">
    <property type="protein sequence ID" value="NSG30960.1"/>
    <property type="molecule type" value="Genomic_DNA"/>
</dbReference>
<dbReference type="RefSeq" id="WP_022118579.1">
    <property type="nucleotide sequence ID" value="NZ_JAAWUU010000049.1"/>
</dbReference>
<dbReference type="Gene3D" id="1.10.10.10">
    <property type="entry name" value="Winged helix-like DNA-binding domain superfamily/Winged helix DNA-binding domain"/>
    <property type="match status" value="1"/>
</dbReference>
<dbReference type="SUPFAM" id="SSF88946">
    <property type="entry name" value="Sigma2 domain of RNA polymerase sigma factors"/>
    <property type="match status" value="1"/>
</dbReference>
<gene>
    <name evidence="7" type="ORF">HFM93_11920</name>
</gene>
<dbReference type="Pfam" id="PF04542">
    <property type="entry name" value="Sigma70_r2"/>
    <property type="match status" value="1"/>
</dbReference>
<dbReference type="PANTHER" id="PTHR43133">
    <property type="entry name" value="RNA POLYMERASE ECF-TYPE SIGMA FACTO"/>
    <property type="match status" value="1"/>
</dbReference>
<evidence type="ECO:0000259" key="6">
    <source>
        <dbReference type="Pfam" id="PF04542"/>
    </source>
</evidence>
<keyword evidence="2" id="KW-0805">Transcription regulation</keyword>
<organism evidence="7 8">
    <name type="scientific">Faecalicatena fissicatena</name>
    <dbReference type="NCBI Taxonomy" id="290055"/>
    <lineage>
        <taxon>Bacteria</taxon>
        <taxon>Bacillati</taxon>
        <taxon>Bacillota</taxon>
        <taxon>Clostridia</taxon>
        <taxon>Lachnospirales</taxon>
        <taxon>Lachnospiraceae</taxon>
        <taxon>Faecalicatena</taxon>
    </lineage>
</organism>
<dbReference type="InterPro" id="IPR014284">
    <property type="entry name" value="RNA_pol_sigma-70_dom"/>
</dbReference>
<evidence type="ECO:0000256" key="1">
    <source>
        <dbReference type="ARBA" id="ARBA00010641"/>
    </source>
</evidence>
<dbReference type="InterPro" id="IPR036388">
    <property type="entry name" value="WH-like_DNA-bd_sf"/>
</dbReference>
<evidence type="ECO:0000256" key="2">
    <source>
        <dbReference type="ARBA" id="ARBA00023015"/>
    </source>
</evidence>
<reference evidence="7 8" key="1">
    <citation type="journal article" date="2020" name="Cell Host Microbe">
        <title>Functional and Genomic Variation between Human-Derived Isolates of Lachnospiraceae Reveals Inter- and Intra-Species Diversity.</title>
        <authorList>
            <person name="Sorbara M.T."/>
            <person name="Littmann E.R."/>
            <person name="Fontana E."/>
            <person name="Moody T.U."/>
            <person name="Kohout C.E."/>
            <person name="Gjonbalaj M."/>
            <person name="Eaton V."/>
            <person name="Seok R."/>
            <person name="Leiner I.M."/>
            <person name="Pamer E.G."/>
        </authorList>
    </citation>
    <scope>NUCLEOTIDE SEQUENCE [LARGE SCALE GENOMIC DNA]</scope>
    <source>
        <strain evidence="7 8">MSK.14.16</strain>
    </source>
</reference>
<evidence type="ECO:0000256" key="5">
    <source>
        <dbReference type="ARBA" id="ARBA00023163"/>
    </source>
</evidence>